<proteinExistence type="predicted"/>
<name>A0A5N7IVI0_9CLOT</name>
<dbReference type="InterPro" id="IPR037883">
    <property type="entry name" value="Knr4/Smi1-like_sf"/>
</dbReference>
<dbReference type="RefSeq" id="WP_152754120.1">
    <property type="nucleotide sequence ID" value="NZ_JAIZZZ010000074.1"/>
</dbReference>
<comment type="caution">
    <text evidence="2">The sequence shown here is derived from an EMBL/GenBank/DDBJ whole genome shotgun (WGS) entry which is preliminary data.</text>
</comment>
<gene>
    <name evidence="2" type="ORF">E4V82_23295</name>
</gene>
<evidence type="ECO:0000313" key="3">
    <source>
        <dbReference type="Proteomes" id="UP000342249"/>
    </source>
</evidence>
<sequence length="202" mass="23022">MKDIDNIIERIKKKLDNNMHDHISNLIKIPTKEELEVITNLYKTYSFSNSAYDEDELINLSNYTVPQIVKDFYMNFSTIDGIDLGGDVMFLSLEGIRRENSELTPGALLIKYGLITIATTTGGNVISLDLNITNDEEPSVVIADRTIFTDKKIIVFKNGNMIKENLSYEAVKKYVVEINSTFTGFLEMLINEEIDDVEEYLD</sequence>
<dbReference type="SUPFAM" id="SSF160631">
    <property type="entry name" value="SMI1/KNR4-like"/>
    <property type="match status" value="1"/>
</dbReference>
<dbReference type="AlphaFoldDB" id="A0A5N7IVI0"/>
<organism evidence="2 3">
    <name type="scientific">Clostridium estertheticum</name>
    <dbReference type="NCBI Taxonomy" id="238834"/>
    <lineage>
        <taxon>Bacteria</taxon>
        <taxon>Bacillati</taxon>
        <taxon>Bacillota</taxon>
        <taxon>Clostridia</taxon>
        <taxon>Eubacteriales</taxon>
        <taxon>Clostridiaceae</taxon>
        <taxon>Clostridium</taxon>
    </lineage>
</organism>
<dbReference type="EMBL" id="SPSF01000071">
    <property type="protein sequence ID" value="MPQ64991.1"/>
    <property type="molecule type" value="Genomic_DNA"/>
</dbReference>
<dbReference type="Pfam" id="PF09346">
    <property type="entry name" value="SMI1_KNR4"/>
    <property type="match status" value="1"/>
</dbReference>
<accession>A0A5N7IVI0</accession>
<feature type="domain" description="Knr4/Smi1-like" evidence="1">
    <location>
        <begin position="61"/>
        <end position="147"/>
    </location>
</feature>
<evidence type="ECO:0000313" key="2">
    <source>
        <dbReference type="EMBL" id="MPQ64991.1"/>
    </source>
</evidence>
<reference evidence="2 3" key="1">
    <citation type="journal article" date="2019" name="Lett. Appl. Microbiol.">
        <title>A case of 'blown pack' spoilage of vacuum-packaged pork likely associated with Clostridium estertheticum in Canada.</title>
        <authorList>
            <person name="Zhang P."/>
            <person name="Ward P."/>
            <person name="McMullen L.M."/>
            <person name="Yang X."/>
        </authorList>
    </citation>
    <scope>NUCLEOTIDE SEQUENCE [LARGE SCALE GENOMIC DNA]</scope>
    <source>
        <strain evidence="2 3">MA19</strain>
    </source>
</reference>
<dbReference type="InterPro" id="IPR018958">
    <property type="entry name" value="Knr4/Smi1-like_dom"/>
</dbReference>
<evidence type="ECO:0000259" key="1">
    <source>
        <dbReference type="Pfam" id="PF09346"/>
    </source>
</evidence>
<protein>
    <recommendedName>
        <fullName evidence="1">Knr4/Smi1-like domain-containing protein</fullName>
    </recommendedName>
</protein>
<dbReference type="Proteomes" id="UP000342249">
    <property type="component" value="Unassembled WGS sequence"/>
</dbReference>